<dbReference type="Proteomes" id="UP001295469">
    <property type="component" value="Chromosome A06"/>
</dbReference>
<reference evidence="1" key="1">
    <citation type="submission" date="2021-01" db="EMBL/GenBank/DDBJ databases">
        <authorList>
            <consortium name="Genoscope - CEA"/>
            <person name="William W."/>
        </authorList>
    </citation>
    <scope>NUCLEOTIDE SEQUENCE</scope>
</reference>
<gene>
    <name evidence="1" type="ORF">DARMORV10_A06P04450.1</name>
</gene>
<dbReference type="AlphaFoldDB" id="A0A816S0B5"/>
<dbReference type="EMBL" id="HG994360">
    <property type="protein sequence ID" value="CAF2081804.1"/>
    <property type="molecule type" value="Genomic_DNA"/>
</dbReference>
<organism evidence="1">
    <name type="scientific">Brassica napus</name>
    <name type="common">Rape</name>
    <dbReference type="NCBI Taxonomy" id="3708"/>
    <lineage>
        <taxon>Eukaryota</taxon>
        <taxon>Viridiplantae</taxon>
        <taxon>Streptophyta</taxon>
        <taxon>Embryophyta</taxon>
        <taxon>Tracheophyta</taxon>
        <taxon>Spermatophyta</taxon>
        <taxon>Magnoliopsida</taxon>
        <taxon>eudicotyledons</taxon>
        <taxon>Gunneridae</taxon>
        <taxon>Pentapetalae</taxon>
        <taxon>rosids</taxon>
        <taxon>malvids</taxon>
        <taxon>Brassicales</taxon>
        <taxon>Brassicaceae</taxon>
        <taxon>Brassiceae</taxon>
        <taxon>Brassica</taxon>
    </lineage>
</organism>
<sequence>MDSGEIVPAPPSLLSVKETKPCVDRVSLRASLLAFKVLGFIFLG</sequence>
<proteinExistence type="predicted"/>
<name>A0A816S0B5_BRANA</name>
<evidence type="ECO:0000313" key="1">
    <source>
        <dbReference type="EMBL" id="CAF2081804.1"/>
    </source>
</evidence>
<accession>A0A816S0B5</accession>
<protein>
    <submittedName>
        <fullName evidence="1">(rape) hypothetical protein</fullName>
    </submittedName>
</protein>